<dbReference type="RefSeq" id="WP_012224884.1">
    <property type="nucleotide sequence ID" value="NZ_HG422565.1"/>
</dbReference>
<keyword evidence="2" id="KW-1133">Transmembrane helix</keyword>
<accession>R4Z2Z3</accession>
<evidence type="ECO:0000313" key="4">
    <source>
        <dbReference type="Proteomes" id="UP000018291"/>
    </source>
</evidence>
<gene>
    <name evidence="3" type="ORF">BN381_150075</name>
</gene>
<protein>
    <submittedName>
        <fullName evidence="3">Uncharacterized protein</fullName>
    </submittedName>
</protein>
<evidence type="ECO:0000256" key="1">
    <source>
        <dbReference type="SAM" id="MobiDB-lite"/>
    </source>
</evidence>
<keyword evidence="2" id="KW-0472">Membrane</keyword>
<comment type="caution">
    <text evidence="3">The sequence shown here is derived from an EMBL/GenBank/DDBJ whole genome shotgun (WGS) entry which is preliminary data.</text>
</comment>
<keyword evidence="2" id="KW-0812">Transmembrane</keyword>
<evidence type="ECO:0000313" key="3">
    <source>
        <dbReference type="EMBL" id="CCM62962.1"/>
    </source>
</evidence>
<dbReference type="EMBL" id="CANL01000007">
    <property type="protein sequence ID" value="CCM62962.1"/>
    <property type="molecule type" value="Genomic_DNA"/>
</dbReference>
<feature type="region of interest" description="Disordered" evidence="1">
    <location>
        <begin position="61"/>
        <end position="87"/>
    </location>
</feature>
<reference evidence="3 4" key="1">
    <citation type="journal article" date="2013" name="ISME J.">
        <title>Metabolic model for the filamentous 'Candidatus Microthrix parvicella' based on genomic and metagenomic analyses.</title>
        <authorList>
            <person name="Jon McIlroy S."/>
            <person name="Kristiansen R."/>
            <person name="Albertsen M."/>
            <person name="Michael Karst S."/>
            <person name="Rossetti S."/>
            <person name="Lund Nielsen J."/>
            <person name="Tandoi V."/>
            <person name="James Seviour R."/>
            <person name="Nielsen P.H."/>
        </authorList>
    </citation>
    <scope>NUCLEOTIDE SEQUENCE [LARGE SCALE GENOMIC DNA]</scope>
    <source>
        <strain evidence="3 4">RN1</strain>
    </source>
</reference>
<sequence>MRGNGSQPTDHRHTGQPTGVFSTVGAEPRSSWTTPGATVIPNPSVDPRLRSWVDPDVVPGVLGPPRPNPTSHGDVAMPGPVEASADQGSEQGALGVLHPLVPATVNGHVVAGRTHRRGQTGLMDLSRDPRARLVGALVLVVLLVLLVGRLGDLTSSAGDLGTAATGWVAAVRV</sequence>
<dbReference type="STRING" id="1229780.BN381_150075"/>
<keyword evidence="4" id="KW-1185">Reference proteome</keyword>
<dbReference type="AlphaFoldDB" id="R4Z2Z3"/>
<evidence type="ECO:0000256" key="2">
    <source>
        <dbReference type="SAM" id="Phobius"/>
    </source>
</evidence>
<name>R4Z2Z3_9ACTN</name>
<feature type="region of interest" description="Disordered" evidence="1">
    <location>
        <begin position="1"/>
        <end position="49"/>
    </location>
</feature>
<feature type="transmembrane region" description="Helical" evidence="2">
    <location>
        <begin position="133"/>
        <end position="151"/>
    </location>
</feature>
<dbReference type="Proteomes" id="UP000018291">
    <property type="component" value="Unassembled WGS sequence"/>
</dbReference>
<dbReference type="HOGENOM" id="CLU_1544816_0_0_11"/>
<organism evidence="3 4">
    <name type="scientific">Candidatus Neomicrothrix parvicella RN1</name>
    <dbReference type="NCBI Taxonomy" id="1229780"/>
    <lineage>
        <taxon>Bacteria</taxon>
        <taxon>Bacillati</taxon>
        <taxon>Actinomycetota</taxon>
        <taxon>Acidimicrobiia</taxon>
        <taxon>Acidimicrobiales</taxon>
        <taxon>Microthrixaceae</taxon>
        <taxon>Candidatus Neomicrothrix</taxon>
    </lineage>
</organism>
<proteinExistence type="predicted"/>